<accession>A5BI78</accession>
<reference evidence="1" key="1">
    <citation type="journal article" date="2007" name="PLoS ONE">
        <title>The first genome sequence of an elite grapevine cultivar (Pinot noir Vitis vinifera L.): coping with a highly heterozygous genome.</title>
        <authorList>
            <person name="Velasco R."/>
            <person name="Zharkikh A."/>
            <person name="Troggio M."/>
            <person name="Cartwright D.A."/>
            <person name="Cestaro A."/>
            <person name="Pruss D."/>
            <person name="Pindo M."/>
            <person name="FitzGerald L.M."/>
            <person name="Vezzulli S."/>
            <person name="Reid J."/>
            <person name="Malacarne G."/>
            <person name="Iliev D."/>
            <person name="Coppola G."/>
            <person name="Wardell B."/>
            <person name="Micheletti D."/>
            <person name="Macalma T."/>
            <person name="Facci M."/>
            <person name="Mitchell J.T."/>
            <person name="Perazzolli M."/>
            <person name="Eldredge G."/>
            <person name="Gatto P."/>
            <person name="Oyzerski R."/>
            <person name="Moretto M."/>
            <person name="Gutin N."/>
            <person name="Stefanini M."/>
            <person name="Chen Y."/>
            <person name="Segala C."/>
            <person name="Davenport C."/>
            <person name="Dematte L."/>
            <person name="Mraz A."/>
            <person name="Battilana J."/>
            <person name="Stormo K."/>
            <person name="Costa F."/>
            <person name="Tao Q."/>
            <person name="Si-Ammour A."/>
            <person name="Harkins T."/>
            <person name="Lackey A."/>
            <person name="Perbost C."/>
            <person name="Taillon B."/>
            <person name="Stella A."/>
            <person name="Solovyev V."/>
            <person name="Fawcett J.A."/>
            <person name="Sterck L."/>
            <person name="Vandepoele K."/>
            <person name="Grando S.M."/>
            <person name="Toppo S."/>
            <person name="Moser C."/>
            <person name="Lanchbury J."/>
            <person name="Bogden R."/>
            <person name="Skolnick M."/>
            <person name="Sgaramella V."/>
            <person name="Bhatnagar S.K."/>
            <person name="Fontana P."/>
            <person name="Gutin A."/>
            <person name="Van de Peer Y."/>
            <person name="Salamini F."/>
            <person name="Viola R."/>
        </authorList>
    </citation>
    <scope>NUCLEOTIDE SEQUENCE</scope>
</reference>
<protein>
    <submittedName>
        <fullName evidence="1">Uncharacterized protein</fullName>
    </submittedName>
</protein>
<dbReference type="AlphaFoldDB" id="A5BI78"/>
<organism evidence="1">
    <name type="scientific">Vitis vinifera</name>
    <name type="common">Grape</name>
    <dbReference type="NCBI Taxonomy" id="29760"/>
    <lineage>
        <taxon>Eukaryota</taxon>
        <taxon>Viridiplantae</taxon>
        <taxon>Streptophyta</taxon>
        <taxon>Embryophyta</taxon>
        <taxon>Tracheophyta</taxon>
        <taxon>Spermatophyta</taxon>
        <taxon>Magnoliopsida</taxon>
        <taxon>eudicotyledons</taxon>
        <taxon>Gunneridae</taxon>
        <taxon>Pentapetalae</taxon>
        <taxon>rosids</taxon>
        <taxon>Vitales</taxon>
        <taxon>Vitaceae</taxon>
        <taxon>Viteae</taxon>
        <taxon>Vitis</taxon>
    </lineage>
</organism>
<sequence>MKKALDHLDSENYCYEVKGCTEGRIIKRARNLSRWIKAGKSGYVWLLERFLLFSIFSENAKRFLYLSFPEGLELFGKAAIALEIKDLKVWVRNGVGYVGPIPFLTEFEASINKAYKEVKDEGAGACFGGSLASGEASGVHVALIGQGREVGDMPQSAKKHGGEAETQSV</sequence>
<gene>
    <name evidence="1" type="ORF">VITISV_004163</name>
</gene>
<proteinExistence type="predicted"/>
<dbReference type="EMBL" id="AM460343">
    <property type="protein sequence ID" value="CAN76915.1"/>
    <property type="molecule type" value="Genomic_DNA"/>
</dbReference>
<evidence type="ECO:0000313" key="1">
    <source>
        <dbReference type="EMBL" id="CAN76915.1"/>
    </source>
</evidence>
<name>A5BI78_VITVI</name>